<evidence type="ECO:0000313" key="7">
    <source>
        <dbReference type="Proteomes" id="UP000308196"/>
    </source>
</evidence>
<sequence>MYICTMNTREKIILIGDDLIRKKGYNAFSFSDISKELGVKNASIHYHFPTKTTLVIAIIQKHMALLEKFKRRVEDQDSVQKMILFLCVYTISKSGGRISILGALSNDYYSFEPEVQTELKILTDNTLNWLTDTLKEGKKEGLFRYSTDDRTKALMIITNILGAEHLSRITYHHNFQEIKYIIIDDLTS</sequence>
<evidence type="ECO:0000259" key="5">
    <source>
        <dbReference type="PROSITE" id="PS50977"/>
    </source>
</evidence>
<protein>
    <submittedName>
        <fullName evidence="6">Bacterial regulatory proteins, tetR family</fullName>
    </submittedName>
</protein>
<proteinExistence type="predicted"/>
<feature type="DNA-binding region" description="H-T-H motif" evidence="4">
    <location>
        <begin position="29"/>
        <end position="48"/>
    </location>
</feature>
<evidence type="ECO:0000256" key="3">
    <source>
        <dbReference type="ARBA" id="ARBA00023163"/>
    </source>
</evidence>
<dbReference type="InterPro" id="IPR036271">
    <property type="entry name" value="Tet_transcr_reg_TetR-rel_C_sf"/>
</dbReference>
<dbReference type="PROSITE" id="PS50977">
    <property type="entry name" value="HTH_TETR_2"/>
    <property type="match status" value="1"/>
</dbReference>
<keyword evidence="1" id="KW-0805">Transcription regulation</keyword>
<dbReference type="SUPFAM" id="SSF48498">
    <property type="entry name" value="Tetracyclin repressor-like, C-terminal domain"/>
    <property type="match status" value="1"/>
</dbReference>
<feature type="domain" description="HTH tetR-type" evidence="5">
    <location>
        <begin position="6"/>
        <end position="66"/>
    </location>
</feature>
<gene>
    <name evidence="6" type="ORF">NCTC11429_04220</name>
</gene>
<dbReference type="Pfam" id="PF00440">
    <property type="entry name" value="TetR_N"/>
    <property type="match status" value="1"/>
</dbReference>
<keyword evidence="3" id="KW-0804">Transcription</keyword>
<dbReference type="Proteomes" id="UP000308196">
    <property type="component" value="Chromosome"/>
</dbReference>
<dbReference type="InterPro" id="IPR001647">
    <property type="entry name" value="HTH_TetR"/>
</dbReference>
<dbReference type="PANTHER" id="PTHR47506:SF1">
    <property type="entry name" value="HTH-TYPE TRANSCRIPTIONAL REGULATOR YJDC"/>
    <property type="match status" value="1"/>
</dbReference>
<keyword evidence="2 4" id="KW-0238">DNA-binding</keyword>
<accession>A0A4V6KV11</accession>
<dbReference type="KEGG" id="stha:NCTC11429_04220"/>
<dbReference type="Gene3D" id="1.10.357.10">
    <property type="entry name" value="Tetracycline Repressor, domain 2"/>
    <property type="match status" value="1"/>
</dbReference>
<organism evidence="6 7">
    <name type="scientific">Sphingobacterium thalpophilum</name>
    <dbReference type="NCBI Taxonomy" id="259"/>
    <lineage>
        <taxon>Bacteria</taxon>
        <taxon>Pseudomonadati</taxon>
        <taxon>Bacteroidota</taxon>
        <taxon>Sphingobacteriia</taxon>
        <taxon>Sphingobacteriales</taxon>
        <taxon>Sphingobacteriaceae</taxon>
        <taxon>Sphingobacterium</taxon>
    </lineage>
</organism>
<dbReference type="AlphaFoldDB" id="A0A4V6KV11"/>
<dbReference type="STRING" id="1123265.GCA_000686625_02465"/>
<evidence type="ECO:0000256" key="1">
    <source>
        <dbReference type="ARBA" id="ARBA00023015"/>
    </source>
</evidence>
<evidence type="ECO:0000256" key="4">
    <source>
        <dbReference type="PROSITE-ProRule" id="PRU00335"/>
    </source>
</evidence>
<name>A0A4V6KV11_9SPHI</name>
<evidence type="ECO:0000256" key="2">
    <source>
        <dbReference type="ARBA" id="ARBA00023125"/>
    </source>
</evidence>
<dbReference type="PANTHER" id="PTHR47506">
    <property type="entry name" value="TRANSCRIPTIONAL REGULATORY PROTEIN"/>
    <property type="match status" value="1"/>
</dbReference>
<evidence type="ECO:0000313" key="6">
    <source>
        <dbReference type="EMBL" id="VTR50938.1"/>
    </source>
</evidence>
<dbReference type="InterPro" id="IPR009057">
    <property type="entry name" value="Homeodomain-like_sf"/>
</dbReference>
<dbReference type="GO" id="GO:0003677">
    <property type="term" value="F:DNA binding"/>
    <property type="evidence" value="ECO:0007669"/>
    <property type="project" value="UniProtKB-UniRule"/>
</dbReference>
<reference evidence="6 7" key="1">
    <citation type="submission" date="2019-05" db="EMBL/GenBank/DDBJ databases">
        <authorList>
            <consortium name="Pathogen Informatics"/>
        </authorList>
    </citation>
    <scope>NUCLEOTIDE SEQUENCE [LARGE SCALE GENOMIC DNA]</scope>
    <source>
        <strain evidence="6 7">NCTC11429</strain>
    </source>
</reference>
<dbReference type="SUPFAM" id="SSF46689">
    <property type="entry name" value="Homeodomain-like"/>
    <property type="match status" value="1"/>
</dbReference>
<dbReference type="EMBL" id="LR590484">
    <property type="protein sequence ID" value="VTR50938.1"/>
    <property type="molecule type" value="Genomic_DNA"/>
</dbReference>